<protein>
    <submittedName>
        <fullName evidence="1">Uncharacterized protein</fullName>
    </submittedName>
</protein>
<sequence>MSLACAECPLDIRESLAVQFFVDVIREEDTQLSTRLMDFTDLKSALAYNMKYGASKITSKISLHARPIKITPARERIKNLNLCWERWKYYWTYLLLRRKMLLYGIRTRLAGDAIKRGMCRESAQVIKLPDETRTWPAGSAIKRSTCRESARVITLPDETLM</sequence>
<dbReference type="AlphaFoldDB" id="A0A4Y2DHE1"/>
<reference evidence="1 2" key="1">
    <citation type="journal article" date="2019" name="Sci. Rep.">
        <title>Orb-weaving spider Araneus ventricosus genome elucidates the spidroin gene catalogue.</title>
        <authorList>
            <person name="Kono N."/>
            <person name="Nakamura H."/>
            <person name="Ohtoshi R."/>
            <person name="Moran D.A.P."/>
            <person name="Shinohara A."/>
            <person name="Yoshida Y."/>
            <person name="Fujiwara M."/>
            <person name="Mori M."/>
            <person name="Tomita M."/>
            <person name="Arakawa K."/>
        </authorList>
    </citation>
    <scope>NUCLEOTIDE SEQUENCE [LARGE SCALE GENOMIC DNA]</scope>
</reference>
<proteinExistence type="predicted"/>
<dbReference type="Proteomes" id="UP000499080">
    <property type="component" value="Unassembled WGS sequence"/>
</dbReference>
<organism evidence="1 2">
    <name type="scientific">Araneus ventricosus</name>
    <name type="common">Orbweaver spider</name>
    <name type="synonym">Epeira ventricosa</name>
    <dbReference type="NCBI Taxonomy" id="182803"/>
    <lineage>
        <taxon>Eukaryota</taxon>
        <taxon>Metazoa</taxon>
        <taxon>Ecdysozoa</taxon>
        <taxon>Arthropoda</taxon>
        <taxon>Chelicerata</taxon>
        <taxon>Arachnida</taxon>
        <taxon>Araneae</taxon>
        <taxon>Araneomorphae</taxon>
        <taxon>Entelegynae</taxon>
        <taxon>Araneoidea</taxon>
        <taxon>Araneidae</taxon>
        <taxon>Araneus</taxon>
    </lineage>
</organism>
<accession>A0A4Y2DHE1</accession>
<name>A0A4Y2DHE1_ARAVE</name>
<evidence type="ECO:0000313" key="1">
    <source>
        <dbReference type="EMBL" id="GBM15547.1"/>
    </source>
</evidence>
<dbReference type="EMBL" id="BGPR01000361">
    <property type="protein sequence ID" value="GBM15547.1"/>
    <property type="molecule type" value="Genomic_DNA"/>
</dbReference>
<gene>
    <name evidence="1" type="ORF">AVEN_8927_1</name>
</gene>
<evidence type="ECO:0000313" key="2">
    <source>
        <dbReference type="Proteomes" id="UP000499080"/>
    </source>
</evidence>
<comment type="caution">
    <text evidence="1">The sequence shown here is derived from an EMBL/GenBank/DDBJ whole genome shotgun (WGS) entry which is preliminary data.</text>
</comment>
<keyword evidence="2" id="KW-1185">Reference proteome</keyword>
<dbReference type="OrthoDB" id="6472424at2759"/>